<dbReference type="InterPro" id="IPR011992">
    <property type="entry name" value="EF-hand-dom_pair"/>
</dbReference>
<evidence type="ECO:0000259" key="4">
    <source>
        <dbReference type="PROSITE" id="PS50222"/>
    </source>
</evidence>
<feature type="region of interest" description="Disordered" evidence="3">
    <location>
        <begin position="500"/>
        <end position="527"/>
    </location>
</feature>
<dbReference type="InterPro" id="IPR004018">
    <property type="entry name" value="RPEL_repeat"/>
</dbReference>
<accession>A0A7S2BRC9</accession>
<reference evidence="5" key="1">
    <citation type="submission" date="2021-01" db="EMBL/GenBank/DDBJ databases">
        <authorList>
            <person name="Corre E."/>
            <person name="Pelletier E."/>
            <person name="Niang G."/>
            <person name="Scheremetjew M."/>
            <person name="Finn R."/>
            <person name="Kale V."/>
            <person name="Holt S."/>
            <person name="Cochrane G."/>
            <person name="Meng A."/>
            <person name="Brown T."/>
            <person name="Cohen L."/>
        </authorList>
    </citation>
    <scope>NUCLEOTIDE SEQUENCE</scope>
    <source>
        <strain evidence="5">CCMP1381</strain>
    </source>
</reference>
<dbReference type="InterPro" id="IPR002048">
    <property type="entry name" value="EF_hand_dom"/>
</dbReference>
<dbReference type="SMART" id="SM00707">
    <property type="entry name" value="RPEL"/>
    <property type="match status" value="6"/>
</dbReference>
<evidence type="ECO:0000256" key="1">
    <source>
        <dbReference type="ARBA" id="ARBA00022737"/>
    </source>
</evidence>
<keyword evidence="2" id="KW-0106">Calcium</keyword>
<evidence type="ECO:0000313" key="5">
    <source>
        <dbReference type="EMBL" id="CAD9404548.1"/>
    </source>
</evidence>
<feature type="domain" description="EF-hand" evidence="4">
    <location>
        <begin position="269"/>
        <end position="304"/>
    </location>
</feature>
<protein>
    <recommendedName>
        <fullName evidence="4">EF-hand domain-containing protein</fullName>
    </recommendedName>
</protein>
<dbReference type="Gene3D" id="6.10.140.1750">
    <property type="match status" value="1"/>
</dbReference>
<dbReference type="PROSITE" id="PS00018">
    <property type="entry name" value="EF_HAND_1"/>
    <property type="match status" value="1"/>
</dbReference>
<gene>
    <name evidence="5" type="ORF">DSPE1174_LOCUS9496</name>
</gene>
<feature type="compositionally biased region" description="Acidic residues" evidence="3">
    <location>
        <begin position="518"/>
        <end position="527"/>
    </location>
</feature>
<sequence length="527" mass="58856">MDPAALREQGILKSEEHDSAKVILDKASVLEKQLNAPVREYDSVKEKVRAGSIRAVASDWLESHISQKATMTIEEIEANSIKAAETLLSDKDALSALGASIQIRSIDQREEMGKHGIFKDSKKAASDSLAFNLQKDALSRKMTARSDITELKEKNIIFKDDGKSKELEKSLHSSMLNRALSGRTDKAELEERGIIKDPMHVYVVLEEEKFNICEKLQKFMLVRPTSDVLHQRGILEEDELAIVFKKLVGEEEELTLGALLGYMAAMEVRVPDGFREKFSIADQNQDGNISFNEFLELINAANISFEEDESNDEKTQEGSSVKFALLENLRRRSNYDDLVSRSILRESGSPAAALLERNLIKNRLKLNLAERSSPEELSRRGLLTEDTHPEDARQRRGSSASILEATLNSRPDAARMKDIGMIKNPLEQKLNAASLGRKLQMRGNAADLRKRGILIESAEHSYTTLVGGMTSVVKGIKFPTSELLKMEMVSEANRALEAQEMKEKFPPKPSVNDVLAELSEDDDDGDE</sequence>
<organism evidence="5">
    <name type="scientific">Octactis speculum</name>
    <dbReference type="NCBI Taxonomy" id="3111310"/>
    <lineage>
        <taxon>Eukaryota</taxon>
        <taxon>Sar</taxon>
        <taxon>Stramenopiles</taxon>
        <taxon>Ochrophyta</taxon>
        <taxon>Dictyochophyceae</taxon>
        <taxon>Dictyochales</taxon>
        <taxon>Dictyochaceae</taxon>
        <taxon>Octactis</taxon>
    </lineage>
</organism>
<feature type="region of interest" description="Disordered" evidence="3">
    <location>
        <begin position="375"/>
        <end position="403"/>
    </location>
</feature>
<dbReference type="SMART" id="SM00054">
    <property type="entry name" value="EFh"/>
    <property type="match status" value="1"/>
</dbReference>
<dbReference type="EMBL" id="HBGS01018057">
    <property type="protein sequence ID" value="CAD9404548.1"/>
    <property type="molecule type" value="Transcribed_RNA"/>
</dbReference>
<name>A0A7S2BRC9_9STRA</name>
<evidence type="ECO:0000256" key="3">
    <source>
        <dbReference type="SAM" id="MobiDB-lite"/>
    </source>
</evidence>
<dbReference type="PROSITE" id="PS50222">
    <property type="entry name" value="EF_HAND_2"/>
    <property type="match status" value="1"/>
</dbReference>
<dbReference type="GO" id="GO:0005509">
    <property type="term" value="F:calcium ion binding"/>
    <property type="evidence" value="ECO:0007669"/>
    <property type="project" value="InterPro"/>
</dbReference>
<feature type="compositionally biased region" description="Basic and acidic residues" evidence="3">
    <location>
        <begin position="375"/>
        <end position="394"/>
    </location>
</feature>
<dbReference type="Gene3D" id="1.10.238.10">
    <property type="entry name" value="EF-hand"/>
    <property type="match status" value="1"/>
</dbReference>
<proteinExistence type="predicted"/>
<dbReference type="AlphaFoldDB" id="A0A7S2BRC9"/>
<dbReference type="SUPFAM" id="SSF47473">
    <property type="entry name" value="EF-hand"/>
    <property type="match status" value="1"/>
</dbReference>
<evidence type="ECO:0000256" key="2">
    <source>
        <dbReference type="ARBA" id="ARBA00022837"/>
    </source>
</evidence>
<keyword evidence="1" id="KW-0677">Repeat</keyword>
<dbReference type="InterPro" id="IPR018247">
    <property type="entry name" value="EF_Hand_1_Ca_BS"/>
</dbReference>